<feature type="compositionally biased region" description="Low complexity" evidence="5">
    <location>
        <begin position="251"/>
        <end position="262"/>
    </location>
</feature>
<dbReference type="InterPro" id="IPR001715">
    <property type="entry name" value="CH_dom"/>
</dbReference>
<gene>
    <name evidence="7" type="ORF">K402DRAFT_392095</name>
</gene>
<dbReference type="GO" id="GO:0000922">
    <property type="term" value="C:spindle pole"/>
    <property type="evidence" value="ECO:0007669"/>
    <property type="project" value="TreeGrafter"/>
</dbReference>
<feature type="domain" description="Calponin-homology (CH)" evidence="6">
    <location>
        <begin position="675"/>
        <end position="829"/>
    </location>
</feature>
<dbReference type="PANTHER" id="PTHR22706:SF1">
    <property type="entry name" value="ASSEMBLY FACTOR FOR SPINDLE MICROTUBULES"/>
    <property type="match status" value="1"/>
</dbReference>
<dbReference type="GO" id="GO:0005737">
    <property type="term" value="C:cytoplasm"/>
    <property type="evidence" value="ECO:0007669"/>
    <property type="project" value="UniProtKB-SubCell"/>
</dbReference>
<evidence type="ECO:0000256" key="5">
    <source>
        <dbReference type="SAM" id="MobiDB-lite"/>
    </source>
</evidence>
<name>A0A6G1H5L8_9PEZI</name>
<evidence type="ECO:0000256" key="3">
    <source>
        <dbReference type="ARBA" id="ARBA00022737"/>
    </source>
</evidence>
<dbReference type="InterPro" id="IPR051185">
    <property type="entry name" value="ASPM"/>
</dbReference>
<dbReference type="PANTHER" id="PTHR22706">
    <property type="entry name" value="ASSEMBLY FACTOR FOR SPINDLE MICROTUBULES"/>
    <property type="match status" value="1"/>
</dbReference>
<dbReference type="InterPro" id="IPR036872">
    <property type="entry name" value="CH_dom_sf"/>
</dbReference>
<dbReference type="InterPro" id="IPR000048">
    <property type="entry name" value="IQ_motif_EF-hand-BS"/>
</dbReference>
<evidence type="ECO:0000313" key="8">
    <source>
        <dbReference type="Proteomes" id="UP000800041"/>
    </source>
</evidence>
<dbReference type="GO" id="GO:0007051">
    <property type="term" value="P:spindle organization"/>
    <property type="evidence" value="ECO:0007669"/>
    <property type="project" value="TreeGrafter"/>
</dbReference>
<reference evidence="7" key="1">
    <citation type="journal article" date="2020" name="Stud. Mycol.">
        <title>101 Dothideomycetes genomes: a test case for predicting lifestyles and emergence of pathogens.</title>
        <authorList>
            <person name="Haridas S."/>
            <person name="Albert R."/>
            <person name="Binder M."/>
            <person name="Bloem J."/>
            <person name="Labutti K."/>
            <person name="Salamov A."/>
            <person name="Andreopoulos B."/>
            <person name="Baker S."/>
            <person name="Barry K."/>
            <person name="Bills G."/>
            <person name="Bluhm B."/>
            <person name="Cannon C."/>
            <person name="Castanera R."/>
            <person name="Culley D."/>
            <person name="Daum C."/>
            <person name="Ezra D."/>
            <person name="Gonzalez J."/>
            <person name="Henrissat B."/>
            <person name="Kuo A."/>
            <person name="Liang C."/>
            <person name="Lipzen A."/>
            <person name="Lutzoni F."/>
            <person name="Magnuson J."/>
            <person name="Mondo S."/>
            <person name="Nolan M."/>
            <person name="Ohm R."/>
            <person name="Pangilinan J."/>
            <person name="Park H.-J."/>
            <person name="Ramirez L."/>
            <person name="Alfaro M."/>
            <person name="Sun H."/>
            <person name="Tritt A."/>
            <person name="Yoshinaga Y."/>
            <person name="Zwiers L.-H."/>
            <person name="Turgeon B."/>
            <person name="Goodwin S."/>
            <person name="Spatafora J."/>
            <person name="Crous P."/>
            <person name="Grigoriev I."/>
        </authorList>
    </citation>
    <scope>NUCLEOTIDE SEQUENCE</scope>
    <source>
        <strain evidence="7">CBS 113979</strain>
    </source>
</reference>
<feature type="region of interest" description="Disordered" evidence="5">
    <location>
        <begin position="238"/>
        <end position="401"/>
    </location>
</feature>
<dbReference type="Pfam" id="PF00612">
    <property type="entry name" value="IQ"/>
    <property type="match status" value="2"/>
</dbReference>
<dbReference type="SMART" id="SM00015">
    <property type="entry name" value="IQ"/>
    <property type="match status" value="2"/>
</dbReference>
<dbReference type="Proteomes" id="UP000800041">
    <property type="component" value="Unassembled WGS sequence"/>
</dbReference>
<feature type="compositionally biased region" description="Pro residues" evidence="5">
    <location>
        <begin position="376"/>
        <end position="385"/>
    </location>
</feature>
<evidence type="ECO:0000256" key="1">
    <source>
        <dbReference type="ARBA" id="ARBA00004496"/>
    </source>
</evidence>
<dbReference type="SUPFAM" id="SSF47576">
    <property type="entry name" value="Calponin-homology domain, CH-domain"/>
    <property type="match status" value="1"/>
</dbReference>
<evidence type="ECO:0000259" key="6">
    <source>
        <dbReference type="PROSITE" id="PS50021"/>
    </source>
</evidence>
<feature type="compositionally biased region" description="Basic and acidic residues" evidence="5">
    <location>
        <begin position="87"/>
        <end position="98"/>
    </location>
</feature>
<protein>
    <recommendedName>
        <fullName evidence="6">Calponin-homology (CH) domain-containing protein</fullName>
    </recommendedName>
</protein>
<feature type="compositionally biased region" description="Low complexity" evidence="5">
    <location>
        <begin position="15"/>
        <end position="29"/>
    </location>
</feature>
<dbReference type="AlphaFoldDB" id="A0A6G1H5L8"/>
<dbReference type="GO" id="GO:0051295">
    <property type="term" value="P:establishment of meiotic spindle localization"/>
    <property type="evidence" value="ECO:0007669"/>
    <property type="project" value="TreeGrafter"/>
</dbReference>
<comment type="subcellular location">
    <subcellularLocation>
        <location evidence="1">Cytoplasm</location>
    </subcellularLocation>
</comment>
<dbReference type="PROSITE" id="PS50096">
    <property type="entry name" value="IQ"/>
    <property type="match status" value="1"/>
</dbReference>
<accession>A0A6G1H5L8</accession>
<sequence length="1074" mass="120163">MQKRSVGTPCPPPYASSSSASYNPRASAYGYAQDPTASFAIDNTENVEYTTELQTQFRHAKPRRRPATHRRTTFNPTFDIFEDEAQREEQEREREHKPQLMRASHPAREAKNRRSTIFAQPAQKMPVVQQPVVEVPEQPVGILKTAKPTRRRVSAILSDRQAVQERGFDGASHCADVEWRDRQKMPLKKDPRRMTIYIPSEDTTIMTIHPGHAAARRPNSPDLGLDLVTLSEIEESPRPAEIVKERKAPRKSLAAAPKKAPLQQTRRPLQNAPNFDDIVGQGGGKENFPPGYLGAQSIKPRKTVVDSLDEKPSRRSQTASASDRHVSVAEPTVVQRAKASVTGRKRNCSNSIHQPSPMKSLKSRAGPVSFQRAPGSPLPKAPSPPRLTLTGEVSRQAGDAKASTKLNVPVIVQRAQKLQGQYDGQYPVLNDDLARPEMYEDHWLNYQEIAITQLLNSFFDSACRPTVPVECDETSLRKRLLSIYHEESFSLLYKRLQASLMYGALSIPKDLISKALRLKDDVGQRRKYLDLWVESYDLTLLRTALEAVVGREIPVSNRLSGGSTSSKSEERQIRAEKKAIERFIDVFLIRNDDAARMKTGPGTIASIARGAKDQDFGSQGWSWRRTALRSLMLIQLLDKAKTSDAFQGCLFQTSSPLKSSMAMLHAFAGLLLPSLGDITRPLGHLNYQVQAVQYPLQEYTYTISNLATDIRDGVLLTRLVELLLYAPQTAPAQRTNIDDTITLNMPSGETLTTVLGHCNKEVWALSQHLKFPCISRAQKLFNVRIALCTLEGRKGLASRVVKDITAADIVDGHREKTLGLLWGLVGWFGLKTLVDWNNIDKEIAKFRKRWREEHMSAKNGDDFDEGFDLFGLDRHAYMLKMWARTLCLNHGIQVTNLTTSFADGKALEAIVDEYLPFFNLPSGISSQASLSMKLKSIGCSASFVSLFLPSNDIAASIPSTDFTLSTLSFLAARLLPVAVSHRAAAKVQSWYRCVLARRLTKRKVLARKVASECAMVVRTREKVVSAAITLQRAWRGVVEGRIHRLVEDVVAFQRVARGAVVRRVVFGKKVRRRW</sequence>
<keyword evidence="3" id="KW-0677">Repeat</keyword>
<organism evidence="7 8">
    <name type="scientific">Aulographum hederae CBS 113979</name>
    <dbReference type="NCBI Taxonomy" id="1176131"/>
    <lineage>
        <taxon>Eukaryota</taxon>
        <taxon>Fungi</taxon>
        <taxon>Dikarya</taxon>
        <taxon>Ascomycota</taxon>
        <taxon>Pezizomycotina</taxon>
        <taxon>Dothideomycetes</taxon>
        <taxon>Pleosporomycetidae</taxon>
        <taxon>Aulographales</taxon>
        <taxon>Aulographaceae</taxon>
    </lineage>
</organism>
<dbReference type="GO" id="GO:0005516">
    <property type="term" value="F:calmodulin binding"/>
    <property type="evidence" value="ECO:0007669"/>
    <property type="project" value="UniProtKB-KW"/>
</dbReference>
<evidence type="ECO:0000256" key="4">
    <source>
        <dbReference type="ARBA" id="ARBA00022860"/>
    </source>
</evidence>
<dbReference type="EMBL" id="ML977149">
    <property type="protein sequence ID" value="KAF1988347.1"/>
    <property type="molecule type" value="Genomic_DNA"/>
</dbReference>
<proteinExistence type="predicted"/>
<dbReference type="Gene3D" id="1.20.5.190">
    <property type="match status" value="1"/>
</dbReference>
<evidence type="ECO:0000256" key="2">
    <source>
        <dbReference type="ARBA" id="ARBA00022490"/>
    </source>
</evidence>
<feature type="region of interest" description="Disordered" evidence="5">
    <location>
        <begin position="1"/>
        <end position="29"/>
    </location>
</feature>
<dbReference type="PROSITE" id="PS50021">
    <property type="entry name" value="CH"/>
    <property type="match status" value="1"/>
</dbReference>
<dbReference type="GO" id="GO:0000278">
    <property type="term" value="P:mitotic cell cycle"/>
    <property type="evidence" value="ECO:0007669"/>
    <property type="project" value="TreeGrafter"/>
</dbReference>
<dbReference type="CDD" id="cd21223">
    <property type="entry name" value="CH_ASPM_rpt1"/>
    <property type="match status" value="1"/>
</dbReference>
<evidence type="ECO:0000313" key="7">
    <source>
        <dbReference type="EMBL" id="KAF1988347.1"/>
    </source>
</evidence>
<keyword evidence="4" id="KW-0112">Calmodulin-binding</keyword>
<feature type="region of interest" description="Disordered" evidence="5">
    <location>
        <begin position="85"/>
        <end position="111"/>
    </location>
</feature>
<dbReference type="Gene3D" id="1.10.418.10">
    <property type="entry name" value="Calponin-like domain"/>
    <property type="match status" value="1"/>
</dbReference>
<dbReference type="OrthoDB" id="76388at2759"/>
<keyword evidence="8" id="KW-1185">Reference proteome</keyword>
<feature type="compositionally biased region" description="Polar residues" evidence="5">
    <location>
        <begin position="263"/>
        <end position="273"/>
    </location>
</feature>
<keyword evidence="2" id="KW-0963">Cytoplasm</keyword>